<proteinExistence type="inferred from homology"/>
<dbReference type="OrthoDB" id="1290869at2759"/>
<dbReference type="PANTHER" id="PTHR45890:SF1">
    <property type="entry name" value="AARF DOMAIN CONTAINING KINASE 2"/>
    <property type="match status" value="1"/>
</dbReference>
<feature type="transmembrane region" description="Helical" evidence="2">
    <location>
        <begin position="57"/>
        <end position="74"/>
    </location>
</feature>
<feature type="transmembrane region" description="Helical" evidence="2">
    <location>
        <begin position="135"/>
        <end position="156"/>
    </location>
</feature>
<gene>
    <name evidence="4" type="ORF">NliqN6_4769</name>
</gene>
<feature type="domain" description="ABC1 atypical kinase-like" evidence="3">
    <location>
        <begin position="293"/>
        <end position="453"/>
    </location>
</feature>
<evidence type="ECO:0000259" key="3">
    <source>
        <dbReference type="Pfam" id="PF03109"/>
    </source>
</evidence>
<dbReference type="AlphaFoldDB" id="A0A8H3TWF2"/>
<feature type="domain" description="ABC1 atypical kinase-like" evidence="3">
    <location>
        <begin position="220"/>
        <end position="271"/>
    </location>
</feature>
<keyword evidence="2" id="KW-0812">Transmembrane</keyword>
<name>A0A8H3TWF2_9TREE</name>
<comment type="similarity">
    <text evidence="1">Belongs to the protein kinase superfamily. ADCK protein kinase family.</text>
</comment>
<keyword evidence="2" id="KW-1133">Transmembrane helix</keyword>
<keyword evidence="5" id="KW-1185">Reference proteome</keyword>
<dbReference type="CDD" id="cd13971">
    <property type="entry name" value="ADCK2-like"/>
    <property type="match status" value="1"/>
</dbReference>
<dbReference type="Pfam" id="PF03109">
    <property type="entry name" value="ABC1"/>
    <property type="match status" value="2"/>
</dbReference>
<dbReference type="InterPro" id="IPR052402">
    <property type="entry name" value="ADCK_kinase"/>
</dbReference>
<dbReference type="InterPro" id="IPR011009">
    <property type="entry name" value="Kinase-like_dom_sf"/>
</dbReference>
<evidence type="ECO:0000256" key="1">
    <source>
        <dbReference type="ARBA" id="ARBA00009670"/>
    </source>
</evidence>
<dbReference type="InterPro" id="IPR004147">
    <property type="entry name" value="ABC1_dom"/>
</dbReference>
<dbReference type="GO" id="GO:0005739">
    <property type="term" value="C:mitochondrion"/>
    <property type="evidence" value="ECO:0007669"/>
    <property type="project" value="TreeGrafter"/>
</dbReference>
<evidence type="ECO:0000313" key="4">
    <source>
        <dbReference type="EMBL" id="GHJ88367.1"/>
    </source>
</evidence>
<feature type="transmembrane region" description="Helical" evidence="2">
    <location>
        <begin position="313"/>
        <end position="332"/>
    </location>
</feature>
<dbReference type="InterPro" id="IPR044095">
    <property type="entry name" value="ADCK2_dom"/>
</dbReference>
<sequence>MRCIRANLPNHPSSFQAGNPTRCLQAQSIHTLPHTSWRKPSTSLSAITRQASKGRHGGLYIGIATTGALTLFVLNENQGDPVDANVTFTPVQPSQAAPLDSENVYMAPSANEERITITYLLQTYILEPISTFFRFLHLALLFGPVILTSPMLLVGFSNSPHGIREAGRNAEETERWGAIWWHGFLVAQMERAGPTFIKLGQWAASRADLFPASLCEQMGKLHSNGDPHPIQHTRKVIEKVFGRDFEDIFDSFEETPIGCGAIAQVYRANLKPDLLPASAMPKAANGHDSAKPSTQVAIKILHPRVHKTIRRDIAIMSIFANIINVFPGMQWISLPEEVAVFGEMMESQLDLRVEANNLDRFLQNFGRRGPGIAFPKPFRLSASANRAAKDADLAQVLIEEYEDALPMKYFLRNGGGEFDARIAKMGLDAFLNMLLIDNWTHGDLHPGNIMVRFRKPSTQDFMQHLAARMFNSKDITSKSATDDENQIVYRLRAVAHDPDAWLAELDYLALHKYETELIFIDAGLVTTLDTENRRNFLDLFQAVAEFDGYRAGHLMVERCRTPELAIDAETFALKMQHIVLSVKSKTFSLAAIKISDVLTDVLKSVRQHHVKMEGDFVNTVISILLLEGIGRQLDPNLDLFKAALPILRQLGRQLRNTDAISQVPKGDLWAMAKIWIWLEARDLAGSSSVSNINDWIKYDRFMPNI</sequence>
<dbReference type="SUPFAM" id="SSF56112">
    <property type="entry name" value="Protein kinase-like (PK-like)"/>
    <property type="match status" value="1"/>
</dbReference>
<protein>
    <recommendedName>
        <fullName evidence="3">ABC1 atypical kinase-like domain-containing protein</fullName>
    </recommendedName>
</protein>
<reference evidence="4" key="1">
    <citation type="submission" date="2020-07" db="EMBL/GenBank/DDBJ databases">
        <title>Draft Genome Sequence of a Deep-Sea Yeast, Naganishia (Cryptococcus) liquefaciens strain N6.</title>
        <authorList>
            <person name="Han Y.W."/>
            <person name="Kajitani R."/>
            <person name="Morimoto H."/>
            <person name="Parhat M."/>
            <person name="Tsubouchi H."/>
            <person name="Bakenova O."/>
            <person name="Ogata M."/>
            <person name="Argunhan B."/>
            <person name="Aoki R."/>
            <person name="Kajiwara S."/>
            <person name="Itoh T."/>
            <person name="Iwasaki H."/>
        </authorList>
    </citation>
    <scope>NUCLEOTIDE SEQUENCE</scope>
    <source>
        <strain evidence="4">N6</strain>
    </source>
</reference>
<organism evidence="4 5">
    <name type="scientific">Naganishia liquefaciens</name>
    <dbReference type="NCBI Taxonomy" id="104408"/>
    <lineage>
        <taxon>Eukaryota</taxon>
        <taxon>Fungi</taxon>
        <taxon>Dikarya</taxon>
        <taxon>Basidiomycota</taxon>
        <taxon>Agaricomycotina</taxon>
        <taxon>Tremellomycetes</taxon>
        <taxon>Filobasidiales</taxon>
        <taxon>Filobasidiaceae</taxon>
        <taxon>Naganishia</taxon>
    </lineage>
</organism>
<dbReference type="PANTHER" id="PTHR45890">
    <property type="entry name" value="AARF DOMAIN CONTAINING KINASE 2 (PREDICTED)"/>
    <property type="match status" value="1"/>
</dbReference>
<dbReference type="Proteomes" id="UP000620104">
    <property type="component" value="Unassembled WGS sequence"/>
</dbReference>
<dbReference type="EMBL" id="BLZA01000030">
    <property type="protein sequence ID" value="GHJ88367.1"/>
    <property type="molecule type" value="Genomic_DNA"/>
</dbReference>
<accession>A0A8H3TWF2</accession>
<evidence type="ECO:0000313" key="5">
    <source>
        <dbReference type="Proteomes" id="UP000620104"/>
    </source>
</evidence>
<evidence type="ECO:0000256" key="2">
    <source>
        <dbReference type="SAM" id="Phobius"/>
    </source>
</evidence>
<keyword evidence="2" id="KW-0472">Membrane</keyword>
<comment type="caution">
    <text evidence="4">The sequence shown here is derived from an EMBL/GenBank/DDBJ whole genome shotgun (WGS) entry which is preliminary data.</text>
</comment>